<comment type="caution">
    <text evidence="1">The sequence shown here is derived from an EMBL/GenBank/DDBJ whole genome shotgun (WGS) entry which is preliminary data.</text>
</comment>
<evidence type="ECO:0000313" key="1">
    <source>
        <dbReference type="EMBL" id="HAE7767395.1"/>
    </source>
</evidence>
<organism evidence="1">
    <name type="scientific">Salmonella enterica subsp. houtenae serovar 45:g,z51:-</name>
    <dbReference type="NCBI Taxonomy" id="1967611"/>
    <lineage>
        <taxon>Bacteria</taxon>
        <taxon>Pseudomonadati</taxon>
        <taxon>Pseudomonadota</taxon>
        <taxon>Gammaproteobacteria</taxon>
        <taxon>Enterobacterales</taxon>
        <taxon>Enterobacteriaceae</taxon>
        <taxon>Salmonella</taxon>
    </lineage>
</organism>
<dbReference type="EMBL" id="DAATAH010000085">
    <property type="protein sequence ID" value="HAE7767395.1"/>
    <property type="molecule type" value="Genomic_DNA"/>
</dbReference>
<reference evidence="1" key="1">
    <citation type="journal article" date="2018" name="Genome Biol.">
        <title>SKESA: strategic k-mer extension for scrupulous assemblies.</title>
        <authorList>
            <person name="Souvorov A."/>
            <person name="Agarwala R."/>
            <person name="Lipman D.J."/>
        </authorList>
    </citation>
    <scope>NUCLEOTIDE SEQUENCE</scope>
    <source>
        <strain evidence="1">2584-68</strain>
    </source>
</reference>
<proteinExistence type="predicted"/>
<keyword evidence="1" id="KW-0418">Kinase</keyword>
<reference evidence="1" key="2">
    <citation type="submission" date="2018-07" db="EMBL/GenBank/DDBJ databases">
        <authorList>
            <consortium name="NCBI Pathogen Detection Project"/>
        </authorList>
    </citation>
    <scope>NUCLEOTIDE SEQUENCE</scope>
    <source>
        <strain evidence="1">2584-68</strain>
    </source>
</reference>
<sequence length="491" mass="55916">MPFTFYIGNHSCRISESHLKDIIENKREHIFSTCEKFIDFFRSVFTGRSLICDYKEIYTLLCQKKERPDIKGPFPLKKDESCTQWRPIIGYVKLIDASRPEAMGKYTVEVLAYRENTSLLKMYYESVLLAEAECSEHCLDFLKETMFNYNTGEITLTTLENENLLLDEANGNGRYAAFEQRLLEYLSPAPESAGDDGATAQTASQQEAVIDVFDSNATTQTASQQEAVIDVFDSNATTQTAPQQMAEIDIFINSPDFRKNICMADIEKNKIGSGSYGTVYLLNNEFVVKVPINNRGIKVNFTSQEHRNGHPDRVSNYLNMANDDNNFSRSAIMNINGENVTVLVSKYIKGEEFDISDDENYRRAEELLESRGGYMHDMHILGNILQINKQQLYFVDGDQIVLSKDARQQRRASLATVQLEEQIKARYLVNLKQAETKGDVEDIEYYQSLIKDFDALIGVEVQTPGPERRFNIAPPEEVALVAKVLKDELKK</sequence>
<name>A0A736RCK1_SALHO</name>
<dbReference type="GO" id="GO:0016301">
    <property type="term" value="F:kinase activity"/>
    <property type="evidence" value="ECO:0007669"/>
    <property type="project" value="UniProtKB-KW"/>
</dbReference>
<protein>
    <submittedName>
        <fullName evidence="1">Secreted effector kinase SteC</fullName>
    </submittedName>
</protein>
<gene>
    <name evidence="1" type="ORF">GNB58_004485</name>
</gene>
<dbReference type="AlphaFoldDB" id="A0A736RCK1"/>
<accession>A0A736RCK1</accession>
<keyword evidence="1" id="KW-0808">Transferase</keyword>